<dbReference type="InterPro" id="IPR012338">
    <property type="entry name" value="Beta-lactam/transpept-like"/>
</dbReference>
<evidence type="ECO:0000259" key="1">
    <source>
        <dbReference type="Pfam" id="PF00144"/>
    </source>
</evidence>
<sequence length="403" mass="44023">MNNISDIPSTRPEDVGMGSDRLRNIGDRMNWHIDQGNIQGAVTAVARRGRVVHFEAHGEQDTRDNTPMPEDALFRMASSTKPVLGVAAMMMIEEGLIRPSNPVSRFVPEFKDMQVAVLKDPADKDISPNFVQPGSEVPEHRLVPATTEITIHHLLTHTSGLMSSGLGSALTQNTKNRRSPDATLASYIPTLGDVALDFQPGSRWRYSPGTGLDVVARIIEIVSGVDFDTFIRTRIFEPLRMNDTHFNVPDDKTNRHVAIKDREKLLEGRGPTKYFSASGGLTSTCRDFLHFEQMFAGGGSLFGERLLSPRTIAMMTANQTGDLFKGLYGAQNGMGFGFTVSVVLDPVTADSRRSKGAFGWGGAFGTQSWTDPGDDLTAVIMLQQPHQGAQYDFGNAVQQAIIG</sequence>
<comment type="caution">
    <text evidence="2">The sequence shown here is derived from an EMBL/GenBank/DDBJ whole genome shotgun (WGS) entry which is preliminary data.</text>
</comment>
<dbReference type="InterPro" id="IPR050789">
    <property type="entry name" value="Diverse_Enzym_Activities"/>
</dbReference>
<evidence type="ECO:0000313" key="2">
    <source>
        <dbReference type="EMBL" id="PDH41691.1"/>
    </source>
</evidence>
<dbReference type="Pfam" id="PF00144">
    <property type="entry name" value="Beta-lactamase"/>
    <property type="match status" value="1"/>
</dbReference>
<feature type="domain" description="Beta-lactamase-related" evidence="1">
    <location>
        <begin position="34"/>
        <end position="396"/>
    </location>
</feature>
<accession>A0A2A5WZ42</accession>
<dbReference type="Proteomes" id="UP000219327">
    <property type="component" value="Unassembled WGS sequence"/>
</dbReference>
<dbReference type="PANTHER" id="PTHR43283">
    <property type="entry name" value="BETA-LACTAMASE-RELATED"/>
    <property type="match status" value="1"/>
</dbReference>
<dbReference type="AlphaFoldDB" id="A0A2A5WZ42"/>
<dbReference type="PANTHER" id="PTHR43283:SF3">
    <property type="entry name" value="BETA-LACTAMASE FAMILY PROTEIN (AFU_ORTHOLOGUE AFUA_5G07500)"/>
    <property type="match status" value="1"/>
</dbReference>
<gene>
    <name evidence="2" type="ORF">CNE99_01310</name>
</gene>
<evidence type="ECO:0000313" key="3">
    <source>
        <dbReference type="Proteomes" id="UP000219327"/>
    </source>
</evidence>
<reference evidence="2 3" key="1">
    <citation type="submission" date="2017-08" db="EMBL/GenBank/DDBJ databases">
        <title>Fine stratification of microbial communities through a metagenomic profile of the photic zone.</title>
        <authorList>
            <person name="Haro-Moreno J.M."/>
            <person name="Lopez-Perez M."/>
            <person name="De La Torre J."/>
            <person name="Picazo A."/>
            <person name="Camacho A."/>
            <person name="Rodriguez-Valera F."/>
        </authorList>
    </citation>
    <scope>NUCLEOTIDE SEQUENCE [LARGE SCALE GENOMIC DNA]</scope>
    <source>
        <strain evidence="2">MED-G24</strain>
    </source>
</reference>
<organism evidence="2 3">
    <name type="scientific">OM182 bacterium MED-G24</name>
    <dbReference type="NCBI Taxonomy" id="1986255"/>
    <lineage>
        <taxon>Bacteria</taxon>
        <taxon>Pseudomonadati</taxon>
        <taxon>Pseudomonadota</taxon>
        <taxon>Gammaproteobacteria</taxon>
        <taxon>OMG group</taxon>
        <taxon>OM182 clade</taxon>
    </lineage>
</organism>
<dbReference type="Gene3D" id="3.40.710.10">
    <property type="entry name" value="DD-peptidase/beta-lactamase superfamily"/>
    <property type="match status" value="1"/>
</dbReference>
<dbReference type="EMBL" id="NTKD01000003">
    <property type="protein sequence ID" value="PDH41691.1"/>
    <property type="molecule type" value="Genomic_DNA"/>
</dbReference>
<dbReference type="SUPFAM" id="SSF56601">
    <property type="entry name" value="beta-lactamase/transpeptidase-like"/>
    <property type="match status" value="1"/>
</dbReference>
<dbReference type="InterPro" id="IPR001466">
    <property type="entry name" value="Beta-lactam-related"/>
</dbReference>
<protein>
    <submittedName>
        <fullName evidence="2">Beta-lactamase</fullName>
    </submittedName>
</protein>
<proteinExistence type="predicted"/>
<name>A0A2A5WZ42_9GAMM</name>